<keyword evidence="7 8" id="KW-0460">Magnesium</keyword>
<dbReference type="Pfam" id="PF02696">
    <property type="entry name" value="SelO"/>
    <property type="match status" value="1"/>
</dbReference>
<feature type="binding site" evidence="8">
    <location>
        <position position="248"/>
    </location>
    <ligand>
        <name>Mg(2+)</name>
        <dbReference type="ChEBI" id="CHEBI:18420"/>
    </ligand>
</feature>
<comment type="catalytic activity">
    <reaction evidence="8">
        <text>L-threonyl-[protein] + ATP = 3-O-(5'-adenylyl)-L-threonyl-[protein] + diphosphate</text>
        <dbReference type="Rhea" id="RHEA:54292"/>
        <dbReference type="Rhea" id="RHEA-COMP:11060"/>
        <dbReference type="Rhea" id="RHEA-COMP:13847"/>
        <dbReference type="ChEBI" id="CHEBI:30013"/>
        <dbReference type="ChEBI" id="CHEBI:30616"/>
        <dbReference type="ChEBI" id="CHEBI:33019"/>
        <dbReference type="ChEBI" id="CHEBI:138113"/>
        <dbReference type="EC" id="2.7.7.108"/>
    </reaction>
</comment>
<keyword evidence="3 8" id="KW-0548">Nucleotidyltransferase</keyword>
<gene>
    <name evidence="8" type="primary">ydiU</name>
    <name evidence="8" type="synonym">selO</name>
    <name evidence="9" type="ORF">DFR48_101187</name>
</gene>
<reference evidence="9 10" key="1">
    <citation type="submission" date="2018-07" db="EMBL/GenBank/DDBJ databases">
        <title>Genomic Encyclopedia of Type Strains, Phase IV (KMG-IV): sequencing the most valuable type-strain genomes for metagenomic binning, comparative biology and taxonomic classification.</title>
        <authorList>
            <person name="Goeker M."/>
        </authorList>
    </citation>
    <scope>NUCLEOTIDE SEQUENCE [LARGE SCALE GENOMIC DNA]</scope>
    <source>
        <strain evidence="9 10">DSM 25528</strain>
    </source>
</reference>
<feature type="binding site" evidence="8">
    <location>
        <position position="121"/>
    </location>
    <ligand>
        <name>ATP</name>
        <dbReference type="ChEBI" id="CHEBI:30616"/>
    </ligand>
</feature>
<protein>
    <recommendedName>
        <fullName evidence="8">Protein nucleotidyltransferase YdiU</fullName>
        <ecNumber evidence="8">2.7.7.-</ecNumber>
    </recommendedName>
    <alternativeName>
        <fullName evidence="8">Protein adenylyltransferase YdiU</fullName>
        <ecNumber evidence="8">2.7.7.108</ecNumber>
    </alternativeName>
    <alternativeName>
        <fullName evidence="8">Protein uridylyltransferase YdiU</fullName>
        <ecNumber evidence="8">2.7.7.-</ecNumber>
    </alternativeName>
</protein>
<evidence type="ECO:0000313" key="10">
    <source>
        <dbReference type="Proteomes" id="UP000252582"/>
    </source>
</evidence>
<feature type="binding site" evidence="8">
    <location>
        <position position="257"/>
    </location>
    <ligand>
        <name>ATP</name>
        <dbReference type="ChEBI" id="CHEBI:30616"/>
    </ligand>
</feature>
<dbReference type="PANTHER" id="PTHR32057">
    <property type="entry name" value="PROTEIN ADENYLYLTRANSFERASE SELO, MITOCHONDRIAL"/>
    <property type="match status" value="1"/>
</dbReference>
<dbReference type="PANTHER" id="PTHR32057:SF14">
    <property type="entry name" value="PROTEIN ADENYLYLTRANSFERASE SELO, MITOCHONDRIAL"/>
    <property type="match status" value="1"/>
</dbReference>
<evidence type="ECO:0000256" key="6">
    <source>
        <dbReference type="ARBA" id="ARBA00022840"/>
    </source>
</evidence>
<comment type="catalytic activity">
    <reaction evidence="8">
        <text>L-tyrosyl-[protein] + ATP = O-(5'-adenylyl)-L-tyrosyl-[protein] + diphosphate</text>
        <dbReference type="Rhea" id="RHEA:54288"/>
        <dbReference type="Rhea" id="RHEA-COMP:10136"/>
        <dbReference type="Rhea" id="RHEA-COMP:13846"/>
        <dbReference type="ChEBI" id="CHEBI:30616"/>
        <dbReference type="ChEBI" id="CHEBI:33019"/>
        <dbReference type="ChEBI" id="CHEBI:46858"/>
        <dbReference type="ChEBI" id="CHEBI:83624"/>
        <dbReference type="EC" id="2.7.7.108"/>
    </reaction>
</comment>
<dbReference type="EMBL" id="QPIX01000001">
    <property type="protein sequence ID" value="RCW28178.1"/>
    <property type="molecule type" value="Genomic_DNA"/>
</dbReference>
<comment type="caution">
    <text evidence="9">The sequence shown here is derived from an EMBL/GenBank/DDBJ whole genome shotgun (WGS) entry which is preliminary data.</text>
</comment>
<comment type="similarity">
    <text evidence="1 8">Belongs to the SELO family.</text>
</comment>
<feature type="binding site" evidence="8">
    <location>
        <position position="171"/>
    </location>
    <ligand>
        <name>ATP</name>
        <dbReference type="ChEBI" id="CHEBI:30616"/>
    </ligand>
</feature>
<keyword evidence="6 8" id="KW-0067">ATP-binding</keyword>
<dbReference type="GO" id="GO:0000287">
    <property type="term" value="F:magnesium ion binding"/>
    <property type="evidence" value="ECO:0007669"/>
    <property type="project" value="UniProtKB-UniRule"/>
</dbReference>
<feature type="binding site" evidence="8">
    <location>
        <position position="87"/>
    </location>
    <ligand>
        <name>ATP</name>
        <dbReference type="ChEBI" id="CHEBI:30616"/>
    </ligand>
</feature>
<dbReference type="Proteomes" id="UP000252582">
    <property type="component" value="Unassembled WGS sequence"/>
</dbReference>
<sequence length="487" mass="53143">MIAFDNSYARLPERFFRPVEPCPVAAPRLIRFNASLADELGLDLGAFDDDALARLFSGNALPEGAAPVAMAYAGHQFGNFVPQLGDGRAILLGEVLDRHGIRRDIQLKGAGETPFSRQGDGRAALGPVLREYIVSEAMHALGIPTTRALAAVLTGEPVYRETALPGAILTRVAASHVRIGTFQYFAVRGDIDGLRALAGHVIARHYPELADLQDPYLALFRAVAACQAALVARWMSIGFIHGVMNTDNMTVSGETIDFGPCAFLDEYDPRKVFSSIDQRGRYAYANQPGIAQWNLARFAETLLPLMGGREDENVEAANEALAEFGRVFQARWLEAFREKLGLTGEADDDLPLVNDFLALMHRGEADFTLTFRALAKLAGGAPDAPLLAHFSDAEGVTNWLSRWRARLSADLRPAADRQAAMEAVNPAVIPRNHHIEAVISAGLAGDFKPFEQMLKATSKPYVERPEFAAFMEPPKPEERVARTFCGT</sequence>
<evidence type="ECO:0000256" key="7">
    <source>
        <dbReference type="ARBA" id="ARBA00022842"/>
    </source>
</evidence>
<proteinExistence type="inferred from homology"/>
<dbReference type="InterPro" id="IPR003846">
    <property type="entry name" value="SelO"/>
</dbReference>
<dbReference type="GO" id="GO:0030145">
    <property type="term" value="F:manganese ion binding"/>
    <property type="evidence" value="ECO:0007669"/>
    <property type="project" value="UniProtKB-UniRule"/>
</dbReference>
<comment type="catalytic activity">
    <reaction evidence="8">
        <text>L-tyrosyl-[protein] + UTP = O-(5'-uridylyl)-L-tyrosyl-[protein] + diphosphate</text>
        <dbReference type="Rhea" id="RHEA:83887"/>
        <dbReference type="Rhea" id="RHEA-COMP:10136"/>
        <dbReference type="Rhea" id="RHEA-COMP:20238"/>
        <dbReference type="ChEBI" id="CHEBI:33019"/>
        <dbReference type="ChEBI" id="CHEBI:46398"/>
        <dbReference type="ChEBI" id="CHEBI:46858"/>
        <dbReference type="ChEBI" id="CHEBI:90602"/>
    </reaction>
</comment>
<feature type="binding site" evidence="8">
    <location>
        <position position="257"/>
    </location>
    <ligand>
        <name>Mg(2+)</name>
        <dbReference type="ChEBI" id="CHEBI:18420"/>
    </ligand>
</feature>
<comment type="catalytic activity">
    <reaction evidence="8">
        <text>L-seryl-[protein] + UTP = O-(5'-uridylyl)-L-seryl-[protein] + diphosphate</text>
        <dbReference type="Rhea" id="RHEA:64604"/>
        <dbReference type="Rhea" id="RHEA-COMP:9863"/>
        <dbReference type="Rhea" id="RHEA-COMP:16635"/>
        <dbReference type="ChEBI" id="CHEBI:29999"/>
        <dbReference type="ChEBI" id="CHEBI:33019"/>
        <dbReference type="ChEBI" id="CHEBI:46398"/>
        <dbReference type="ChEBI" id="CHEBI:156051"/>
    </reaction>
</comment>
<organism evidence="9 10">
    <name type="scientific">Ciceribacter lividus</name>
    <dbReference type="NCBI Taxonomy" id="1197950"/>
    <lineage>
        <taxon>Bacteria</taxon>
        <taxon>Pseudomonadati</taxon>
        <taxon>Pseudomonadota</taxon>
        <taxon>Alphaproteobacteria</taxon>
        <taxon>Hyphomicrobiales</taxon>
        <taxon>Rhizobiaceae</taxon>
        <taxon>Ciceribacter</taxon>
    </lineage>
</organism>
<evidence type="ECO:0000256" key="4">
    <source>
        <dbReference type="ARBA" id="ARBA00022723"/>
    </source>
</evidence>
<keyword evidence="2 8" id="KW-0808">Transferase</keyword>
<keyword evidence="4 8" id="KW-0479">Metal-binding</keyword>
<evidence type="ECO:0000313" key="9">
    <source>
        <dbReference type="EMBL" id="RCW28178.1"/>
    </source>
</evidence>
<feature type="binding site" evidence="8">
    <location>
        <position position="85"/>
    </location>
    <ligand>
        <name>ATP</name>
        <dbReference type="ChEBI" id="CHEBI:30616"/>
    </ligand>
</feature>
<dbReference type="AlphaFoldDB" id="A0A6I7HSK7"/>
<accession>A0A6I7HSK7</accession>
<feature type="binding site" evidence="8">
    <location>
        <position position="88"/>
    </location>
    <ligand>
        <name>ATP</name>
        <dbReference type="ChEBI" id="CHEBI:30616"/>
    </ligand>
</feature>
<keyword evidence="8" id="KW-0464">Manganese</keyword>
<comment type="catalytic activity">
    <reaction evidence="8">
        <text>L-histidyl-[protein] + UTP = N(tele)-(5'-uridylyl)-L-histidyl-[protein] + diphosphate</text>
        <dbReference type="Rhea" id="RHEA:83891"/>
        <dbReference type="Rhea" id="RHEA-COMP:9745"/>
        <dbReference type="Rhea" id="RHEA-COMP:20239"/>
        <dbReference type="ChEBI" id="CHEBI:29979"/>
        <dbReference type="ChEBI" id="CHEBI:33019"/>
        <dbReference type="ChEBI" id="CHEBI:46398"/>
        <dbReference type="ChEBI" id="CHEBI:233474"/>
    </reaction>
</comment>
<feature type="binding site" evidence="8">
    <location>
        <position position="178"/>
    </location>
    <ligand>
        <name>ATP</name>
        <dbReference type="ChEBI" id="CHEBI:30616"/>
    </ligand>
</feature>
<feature type="active site" description="Proton acceptor" evidence="8">
    <location>
        <position position="247"/>
    </location>
</feature>
<comment type="catalytic activity">
    <reaction evidence="8">
        <text>L-seryl-[protein] + ATP = 3-O-(5'-adenylyl)-L-seryl-[protein] + diphosphate</text>
        <dbReference type="Rhea" id="RHEA:58120"/>
        <dbReference type="Rhea" id="RHEA-COMP:9863"/>
        <dbReference type="Rhea" id="RHEA-COMP:15073"/>
        <dbReference type="ChEBI" id="CHEBI:29999"/>
        <dbReference type="ChEBI" id="CHEBI:30616"/>
        <dbReference type="ChEBI" id="CHEBI:33019"/>
        <dbReference type="ChEBI" id="CHEBI:142516"/>
        <dbReference type="EC" id="2.7.7.108"/>
    </reaction>
</comment>
<keyword evidence="10" id="KW-1185">Reference proteome</keyword>
<comment type="cofactor">
    <cofactor evidence="8">
        <name>Mg(2+)</name>
        <dbReference type="ChEBI" id="CHEBI:18420"/>
    </cofactor>
    <cofactor evidence="8">
        <name>Mn(2+)</name>
        <dbReference type="ChEBI" id="CHEBI:29035"/>
    </cofactor>
</comment>
<evidence type="ECO:0000256" key="1">
    <source>
        <dbReference type="ARBA" id="ARBA00009747"/>
    </source>
</evidence>
<dbReference type="EC" id="2.7.7.-" evidence="8"/>
<feature type="binding site" evidence="8">
    <location>
        <position position="108"/>
    </location>
    <ligand>
        <name>ATP</name>
        <dbReference type="ChEBI" id="CHEBI:30616"/>
    </ligand>
</feature>
<dbReference type="GO" id="GO:0070733">
    <property type="term" value="F:AMPylase activity"/>
    <property type="evidence" value="ECO:0007669"/>
    <property type="project" value="UniProtKB-EC"/>
</dbReference>
<comment type="function">
    <text evidence="8">Nucleotidyltransferase involved in the post-translational modification of proteins. It can catalyze the addition of adenosine monophosphate (AMP) or uridine monophosphate (UMP) to a protein, resulting in modifications known as AMPylation and UMPylation.</text>
</comment>
<dbReference type="EC" id="2.7.7.108" evidence="8"/>
<dbReference type="NCBIfam" id="NF000658">
    <property type="entry name" value="PRK00029.1"/>
    <property type="match status" value="1"/>
</dbReference>
<name>A0A6I7HSK7_9HYPH</name>
<evidence type="ECO:0000256" key="8">
    <source>
        <dbReference type="HAMAP-Rule" id="MF_00692"/>
    </source>
</evidence>
<evidence type="ECO:0000256" key="5">
    <source>
        <dbReference type="ARBA" id="ARBA00022741"/>
    </source>
</evidence>
<evidence type="ECO:0000256" key="2">
    <source>
        <dbReference type="ARBA" id="ARBA00022679"/>
    </source>
</evidence>
<keyword evidence="5 8" id="KW-0547">Nucleotide-binding</keyword>
<evidence type="ECO:0000256" key="3">
    <source>
        <dbReference type="ARBA" id="ARBA00022695"/>
    </source>
</evidence>
<dbReference type="HAMAP" id="MF_00692">
    <property type="entry name" value="SelO"/>
    <property type="match status" value="1"/>
</dbReference>
<dbReference type="GO" id="GO:0005524">
    <property type="term" value="F:ATP binding"/>
    <property type="evidence" value="ECO:0007669"/>
    <property type="project" value="UniProtKB-UniRule"/>
</dbReference>
<feature type="binding site" evidence="8">
    <location>
        <position position="120"/>
    </location>
    <ligand>
        <name>ATP</name>
        <dbReference type="ChEBI" id="CHEBI:30616"/>
    </ligand>
</feature>